<dbReference type="STRING" id="61595.SAMN05421644_10981"/>
<dbReference type="AlphaFoldDB" id="A0A1H3DQB1"/>
<keyword evidence="3" id="KW-1185">Reference proteome</keyword>
<name>A0A1H3DQB1_ALLWA</name>
<protein>
    <submittedName>
        <fullName evidence="2">Uncharacterized protein</fullName>
    </submittedName>
</protein>
<sequence length="62" mass="7360">MSNDPIIQETRQLRESYAEEHGHNIDAIFQDILRRQKESSKKFVRLPPRSPDKKWKSPNTVI</sequence>
<dbReference type="OrthoDB" id="5772019at2"/>
<evidence type="ECO:0000313" key="3">
    <source>
        <dbReference type="Proteomes" id="UP000198672"/>
    </source>
</evidence>
<evidence type="ECO:0000313" key="2">
    <source>
        <dbReference type="EMBL" id="SDX68703.1"/>
    </source>
</evidence>
<proteinExistence type="predicted"/>
<organism evidence="2 3">
    <name type="scientific">Allochromatium warmingii</name>
    <name type="common">Chromatium warmingii</name>
    <dbReference type="NCBI Taxonomy" id="61595"/>
    <lineage>
        <taxon>Bacteria</taxon>
        <taxon>Pseudomonadati</taxon>
        <taxon>Pseudomonadota</taxon>
        <taxon>Gammaproteobacteria</taxon>
        <taxon>Chromatiales</taxon>
        <taxon>Chromatiaceae</taxon>
        <taxon>Allochromatium</taxon>
    </lineage>
</organism>
<accession>A0A1H3DQB1</accession>
<evidence type="ECO:0000256" key="1">
    <source>
        <dbReference type="SAM" id="MobiDB-lite"/>
    </source>
</evidence>
<dbReference type="EMBL" id="FNOW01000009">
    <property type="protein sequence ID" value="SDX68703.1"/>
    <property type="molecule type" value="Genomic_DNA"/>
</dbReference>
<gene>
    <name evidence="2" type="ORF">SAMN05421644_10981</name>
</gene>
<reference evidence="3" key="1">
    <citation type="submission" date="2016-10" db="EMBL/GenBank/DDBJ databases">
        <authorList>
            <person name="Varghese N."/>
            <person name="Submissions S."/>
        </authorList>
    </citation>
    <scope>NUCLEOTIDE SEQUENCE [LARGE SCALE GENOMIC DNA]</scope>
    <source>
        <strain evidence="3">DSM 173</strain>
    </source>
</reference>
<feature type="region of interest" description="Disordered" evidence="1">
    <location>
        <begin position="40"/>
        <end position="62"/>
    </location>
</feature>
<dbReference type="Proteomes" id="UP000198672">
    <property type="component" value="Unassembled WGS sequence"/>
</dbReference>